<keyword evidence="4" id="KW-1185">Reference proteome</keyword>
<dbReference type="AlphaFoldDB" id="A0AAE0NM46"/>
<feature type="domain" description="Heterokaryon incompatibility" evidence="1">
    <location>
        <begin position="21"/>
        <end position="105"/>
    </location>
</feature>
<dbReference type="InterPro" id="IPR058525">
    <property type="entry name" value="DUF8212"/>
</dbReference>
<sequence>MRLIDTKTLKLRQFLGKPPPYAILSHTWGRGEVSFHDFHDVSSRRRRKGFAKIQYACLQARKDALDYAWVDTCCIDKSSSAELSEAINSMFKWYRQSAVCYAYIEDLPPSLSDFVASGMPGSAFAASRWFRRGWTLQELLAPSSVRFFDSHWGEIGERGALSSTIEAATGIEKGVLNGAPFADISVGHRMSWASQRQTTRVEDVAYSLLGIFDVNMPLLYGEGHKAFIRLQEAIMKQSEDQSILAWQEDPEAAIESSTSGILATSPKAFANFRTAKHPPGHRIVPFQDYNAPKNPVALTNRGLRITSVYEDLDPLKPLESLALGLNCAEEDDLSRVTAIYLERVGGDRYVRARPSELTKCRSYGSQTTVYGLPTVPTPQGGEIRGLSSYANPAQTKDQASKDPGLYPTDRKLLQYAIFVKDKNISTSHGNYKIMAAVSPKAGEPSGLLEFRLLDPSKEDQPLVIPTIGTDRHRHPRFKGAVLLESRLCYVLLVLGTVWNPATLGYDCWFSAAALGVDDVRLTTDNTEGGLDHMAVMDKVNATKRPIGTADGDSTVVSIKDGSYSLSITVGLGKVQGLDMFCVDVREPSIFPDPRRKN</sequence>
<dbReference type="InterPro" id="IPR010730">
    <property type="entry name" value="HET"/>
</dbReference>
<reference evidence="3" key="2">
    <citation type="submission" date="2023-06" db="EMBL/GenBank/DDBJ databases">
        <authorList>
            <consortium name="Lawrence Berkeley National Laboratory"/>
            <person name="Haridas S."/>
            <person name="Hensen N."/>
            <person name="Bonometti L."/>
            <person name="Westerberg I."/>
            <person name="Brannstrom I.O."/>
            <person name="Guillou S."/>
            <person name="Cros-Aarteil S."/>
            <person name="Calhoun S."/>
            <person name="Kuo A."/>
            <person name="Mondo S."/>
            <person name="Pangilinan J."/>
            <person name="Riley R."/>
            <person name="Labutti K."/>
            <person name="Andreopoulos B."/>
            <person name="Lipzen A."/>
            <person name="Chen C."/>
            <person name="Yanf M."/>
            <person name="Daum C."/>
            <person name="Ng V."/>
            <person name="Clum A."/>
            <person name="Steindorff A."/>
            <person name="Ohm R."/>
            <person name="Martin F."/>
            <person name="Silar P."/>
            <person name="Natvig D."/>
            <person name="Lalanne C."/>
            <person name="Gautier V."/>
            <person name="Ament-Velasquez S.L."/>
            <person name="Kruys A."/>
            <person name="Hutchinson M.I."/>
            <person name="Powell A.J."/>
            <person name="Barry K."/>
            <person name="Miller A.N."/>
            <person name="Grigoriev I.V."/>
            <person name="Debuchy R."/>
            <person name="Gladieux P."/>
            <person name="Thoren M.H."/>
            <person name="Johannesson H."/>
        </authorList>
    </citation>
    <scope>NUCLEOTIDE SEQUENCE</scope>
    <source>
        <strain evidence="3">CBS 958.72</strain>
    </source>
</reference>
<proteinExistence type="predicted"/>
<organism evidence="3 4">
    <name type="scientific">Lasiosphaeria ovina</name>
    <dbReference type="NCBI Taxonomy" id="92902"/>
    <lineage>
        <taxon>Eukaryota</taxon>
        <taxon>Fungi</taxon>
        <taxon>Dikarya</taxon>
        <taxon>Ascomycota</taxon>
        <taxon>Pezizomycotina</taxon>
        <taxon>Sordariomycetes</taxon>
        <taxon>Sordariomycetidae</taxon>
        <taxon>Sordariales</taxon>
        <taxon>Lasiosphaeriaceae</taxon>
        <taxon>Lasiosphaeria</taxon>
    </lineage>
</organism>
<dbReference type="Pfam" id="PF26640">
    <property type="entry name" value="DUF8212"/>
    <property type="match status" value="1"/>
</dbReference>
<evidence type="ECO:0000259" key="2">
    <source>
        <dbReference type="Pfam" id="PF26640"/>
    </source>
</evidence>
<accession>A0AAE0NM46</accession>
<feature type="domain" description="DUF8212" evidence="2">
    <location>
        <begin position="225"/>
        <end position="248"/>
    </location>
</feature>
<dbReference type="Proteomes" id="UP001287356">
    <property type="component" value="Unassembled WGS sequence"/>
</dbReference>
<evidence type="ECO:0000313" key="4">
    <source>
        <dbReference type="Proteomes" id="UP001287356"/>
    </source>
</evidence>
<dbReference type="PANTHER" id="PTHR10622">
    <property type="entry name" value="HET DOMAIN-CONTAINING PROTEIN"/>
    <property type="match status" value="1"/>
</dbReference>
<protein>
    <submittedName>
        <fullName evidence="3">Heterokaryon incompatibility protein-domain-containing protein</fullName>
    </submittedName>
</protein>
<dbReference type="PANTHER" id="PTHR10622:SF10">
    <property type="entry name" value="HET DOMAIN-CONTAINING PROTEIN"/>
    <property type="match status" value="1"/>
</dbReference>
<name>A0AAE0NM46_9PEZI</name>
<evidence type="ECO:0000259" key="1">
    <source>
        <dbReference type="Pfam" id="PF06985"/>
    </source>
</evidence>
<dbReference type="EMBL" id="JAULSN010000001">
    <property type="protein sequence ID" value="KAK3384034.1"/>
    <property type="molecule type" value="Genomic_DNA"/>
</dbReference>
<reference evidence="3" key="1">
    <citation type="journal article" date="2023" name="Mol. Phylogenet. Evol.">
        <title>Genome-scale phylogeny and comparative genomics of the fungal order Sordariales.</title>
        <authorList>
            <person name="Hensen N."/>
            <person name="Bonometti L."/>
            <person name="Westerberg I."/>
            <person name="Brannstrom I.O."/>
            <person name="Guillou S."/>
            <person name="Cros-Aarteil S."/>
            <person name="Calhoun S."/>
            <person name="Haridas S."/>
            <person name="Kuo A."/>
            <person name="Mondo S."/>
            <person name="Pangilinan J."/>
            <person name="Riley R."/>
            <person name="LaButti K."/>
            <person name="Andreopoulos B."/>
            <person name="Lipzen A."/>
            <person name="Chen C."/>
            <person name="Yan M."/>
            <person name="Daum C."/>
            <person name="Ng V."/>
            <person name="Clum A."/>
            <person name="Steindorff A."/>
            <person name="Ohm R.A."/>
            <person name="Martin F."/>
            <person name="Silar P."/>
            <person name="Natvig D.O."/>
            <person name="Lalanne C."/>
            <person name="Gautier V."/>
            <person name="Ament-Velasquez S.L."/>
            <person name="Kruys A."/>
            <person name="Hutchinson M.I."/>
            <person name="Powell A.J."/>
            <person name="Barry K."/>
            <person name="Miller A.N."/>
            <person name="Grigoriev I.V."/>
            <person name="Debuchy R."/>
            <person name="Gladieux P."/>
            <person name="Hiltunen Thoren M."/>
            <person name="Johannesson H."/>
        </authorList>
    </citation>
    <scope>NUCLEOTIDE SEQUENCE</scope>
    <source>
        <strain evidence="3">CBS 958.72</strain>
    </source>
</reference>
<gene>
    <name evidence="3" type="ORF">B0T24DRAFT_72158</name>
</gene>
<evidence type="ECO:0000313" key="3">
    <source>
        <dbReference type="EMBL" id="KAK3384034.1"/>
    </source>
</evidence>
<comment type="caution">
    <text evidence="3">The sequence shown here is derived from an EMBL/GenBank/DDBJ whole genome shotgun (WGS) entry which is preliminary data.</text>
</comment>
<dbReference type="Pfam" id="PF06985">
    <property type="entry name" value="HET"/>
    <property type="match status" value="1"/>
</dbReference>